<dbReference type="RefSeq" id="WP_170031967.1">
    <property type="nucleotide sequence ID" value="NZ_JABDTL010000001.1"/>
</dbReference>
<dbReference type="Pfam" id="PF00072">
    <property type="entry name" value="Response_reg"/>
    <property type="match status" value="1"/>
</dbReference>
<evidence type="ECO:0000313" key="4">
    <source>
        <dbReference type="EMBL" id="MBB6073977.1"/>
    </source>
</evidence>
<dbReference type="SUPFAM" id="SSF52172">
    <property type="entry name" value="CheY-like"/>
    <property type="match status" value="1"/>
</dbReference>
<evidence type="ECO:0000256" key="1">
    <source>
        <dbReference type="ARBA" id="ARBA00022553"/>
    </source>
</evidence>
<dbReference type="PROSITE" id="PS50110">
    <property type="entry name" value="RESPONSE_REGULATORY"/>
    <property type="match status" value="1"/>
</dbReference>
<dbReference type="InterPro" id="IPR001789">
    <property type="entry name" value="Sig_transdc_resp-reg_receiver"/>
</dbReference>
<dbReference type="InterPro" id="IPR050595">
    <property type="entry name" value="Bact_response_regulator"/>
</dbReference>
<keyword evidence="1 2" id="KW-0597">Phosphoprotein</keyword>
<dbReference type="GO" id="GO:0000160">
    <property type="term" value="P:phosphorelay signal transduction system"/>
    <property type="evidence" value="ECO:0007669"/>
    <property type="project" value="InterPro"/>
</dbReference>
<dbReference type="PANTHER" id="PTHR44591">
    <property type="entry name" value="STRESS RESPONSE REGULATOR PROTEIN 1"/>
    <property type="match status" value="1"/>
</dbReference>
<organism evidence="4 5">
    <name type="scientific">Longimicrobium terrae</name>
    <dbReference type="NCBI Taxonomy" id="1639882"/>
    <lineage>
        <taxon>Bacteria</taxon>
        <taxon>Pseudomonadati</taxon>
        <taxon>Gemmatimonadota</taxon>
        <taxon>Longimicrobiia</taxon>
        <taxon>Longimicrobiales</taxon>
        <taxon>Longimicrobiaceae</taxon>
        <taxon>Longimicrobium</taxon>
    </lineage>
</organism>
<gene>
    <name evidence="4" type="ORF">HNQ61_005658</name>
</gene>
<dbReference type="Gene3D" id="3.40.50.2300">
    <property type="match status" value="1"/>
</dbReference>
<name>A0A841H7A5_9BACT</name>
<dbReference type="PANTHER" id="PTHR44591:SF3">
    <property type="entry name" value="RESPONSE REGULATORY DOMAIN-CONTAINING PROTEIN"/>
    <property type="match status" value="1"/>
</dbReference>
<dbReference type="Proteomes" id="UP000582837">
    <property type="component" value="Unassembled WGS sequence"/>
</dbReference>
<feature type="modified residue" description="4-aspartylphosphate" evidence="2">
    <location>
        <position position="54"/>
    </location>
</feature>
<reference evidence="4 5" key="1">
    <citation type="submission" date="2020-08" db="EMBL/GenBank/DDBJ databases">
        <title>Genomic Encyclopedia of Type Strains, Phase IV (KMG-IV): sequencing the most valuable type-strain genomes for metagenomic binning, comparative biology and taxonomic classification.</title>
        <authorList>
            <person name="Goeker M."/>
        </authorList>
    </citation>
    <scope>NUCLEOTIDE SEQUENCE [LARGE SCALE GENOMIC DNA]</scope>
    <source>
        <strain evidence="4 5">DSM 29007</strain>
    </source>
</reference>
<dbReference type="AlphaFoldDB" id="A0A841H7A5"/>
<evidence type="ECO:0000256" key="2">
    <source>
        <dbReference type="PROSITE-ProRule" id="PRU00169"/>
    </source>
</evidence>
<keyword evidence="5" id="KW-1185">Reference proteome</keyword>
<feature type="domain" description="Response regulatory" evidence="3">
    <location>
        <begin position="5"/>
        <end position="121"/>
    </location>
</feature>
<comment type="caution">
    <text evidence="4">The sequence shown here is derived from an EMBL/GenBank/DDBJ whole genome shotgun (WGS) entry which is preliminary data.</text>
</comment>
<accession>A0A841H7A5</accession>
<dbReference type="SMART" id="SM00448">
    <property type="entry name" value="REC"/>
    <property type="match status" value="1"/>
</dbReference>
<evidence type="ECO:0000313" key="5">
    <source>
        <dbReference type="Proteomes" id="UP000582837"/>
    </source>
</evidence>
<dbReference type="InterPro" id="IPR011006">
    <property type="entry name" value="CheY-like_superfamily"/>
</dbReference>
<proteinExistence type="predicted"/>
<protein>
    <submittedName>
        <fullName evidence="4">CheY-like chemotaxis protein</fullName>
    </submittedName>
</protein>
<evidence type="ECO:0000259" key="3">
    <source>
        <dbReference type="PROSITE" id="PS50110"/>
    </source>
</evidence>
<dbReference type="EMBL" id="JACHIA010000035">
    <property type="protein sequence ID" value="MBB6073977.1"/>
    <property type="molecule type" value="Genomic_DNA"/>
</dbReference>
<sequence>MPAATVLIVDDDAAHMDIATTILRHHGYQTLSAVDADQAMLLIMERRPHAVLMDVRLPRVDGWMMTRQIKDDARTASIPIIIFTASALPEDRERSAEAGAFCHLTKPCEPREIVEAVERCLSLA</sequence>